<evidence type="ECO:0000256" key="10">
    <source>
        <dbReference type="SAM" id="MobiDB-lite"/>
    </source>
</evidence>
<dbReference type="InterPro" id="IPR023614">
    <property type="entry name" value="Porin_dom_sf"/>
</dbReference>
<comment type="caution">
    <text evidence="11">The sequence shown here is derived from an EMBL/GenBank/DDBJ whole genome shotgun (WGS) entry which is preliminary data.</text>
</comment>
<dbReference type="InterPro" id="IPR037930">
    <property type="entry name" value="Tom40"/>
</dbReference>
<accession>A0AA35WQB9</accession>
<evidence type="ECO:0000256" key="6">
    <source>
        <dbReference type="ARBA" id="ARBA00022787"/>
    </source>
</evidence>
<dbReference type="GO" id="GO:0005741">
    <property type="term" value="C:mitochondrial outer membrane"/>
    <property type="evidence" value="ECO:0007669"/>
    <property type="project" value="UniProtKB-SubCell"/>
</dbReference>
<evidence type="ECO:0000256" key="7">
    <source>
        <dbReference type="ARBA" id="ARBA00022927"/>
    </source>
</evidence>
<evidence type="ECO:0000256" key="2">
    <source>
        <dbReference type="ARBA" id="ARBA00010510"/>
    </source>
</evidence>
<keyword evidence="12" id="KW-1185">Reference proteome</keyword>
<proteinExistence type="inferred from homology"/>
<evidence type="ECO:0000256" key="5">
    <source>
        <dbReference type="ARBA" id="ARBA00022692"/>
    </source>
</evidence>
<evidence type="ECO:0000256" key="4">
    <source>
        <dbReference type="ARBA" id="ARBA00022452"/>
    </source>
</evidence>
<dbReference type="EMBL" id="CASHTH010002445">
    <property type="protein sequence ID" value="CAI8029918.1"/>
    <property type="molecule type" value="Genomic_DNA"/>
</dbReference>
<dbReference type="CDD" id="cd07305">
    <property type="entry name" value="Porin3_Tom40"/>
    <property type="match status" value="1"/>
</dbReference>
<organism evidence="11 12">
    <name type="scientific">Geodia barretti</name>
    <name type="common">Barrett's horny sponge</name>
    <dbReference type="NCBI Taxonomy" id="519541"/>
    <lineage>
        <taxon>Eukaryota</taxon>
        <taxon>Metazoa</taxon>
        <taxon>Porifera</taxon>
        <taxon>Demospongiae</taxon>
        <taxon>Heteroscleromorpha</taxon>
        <taxon>Tetractinellida</taxon>
        <taxon>Astrophorina</taxon>
        <taxon>Geodiidae</taxon>
        <taxon>Geodia</taxon>
    </lineage>
</organism>
<gene>
    <name evidence="11" type="ORF">GBAR_LOCUS16980</name>
</gene>
<protein>
    <submittedName>
        <fullName evidence="11">Mitochondrial import receptor subunit TOM40 homolog 1</fullName>
    </submittedName>
</protein>
<evidence type="ECO:0000313" key="11">
    <source>
        <dbReference type="EMBL" id="CAI8029918.1"/>
    </source>
</evidence>
<dbReference type="Proteomes" id="UP001174909">
    <property type="component" value="Unassembled WGS sequence"/>
</dbReference>
<reference evidence="11" key="1">
    <citation type="submission" date="2023-03" db="EMBL/GenBank/DDBJ databases">
        <authorList>
            <person name="Steffen K."/>
            <person name="Cardenas P."/>
        </authorList>
    </citation>
    <scope>NUCLEOTIDE SEQUENCE</scope>
</reference>
<dbReference type="Gene3D" id="2.40.160.10">
    <property type="entry name" value="Porin"/>
    <property type="match status" value="1"/>
</dbReference>
<keyword evidence="4" id="KW-1134">Transmembrane beta strand</keyword>
<evidence type="ECO:0000256" key="9">
    <source>
        <dbReference type="ARBA" id="ARBA00023136"/>
    </source>
</evidence>
<sequence>MGNRYATARCAGEGGQQPANLPPLPPLTAEAPRGQSGGPATAGLREERRAWNPGEFEELGKKIKEQINPQFFEGCKVALGKGLSRYFQTTHTVVLGTSQPASYQYGVTYVGSKKIADNDYRPIMLGEISTNGNFSALFLHQIAKAWKVKINTQWVAYQGSLDYQGSDFTASLTLANPNLLDGSVVGVAQYLQALNPSYETPFQAVSGCRADGSERSRDRGGDGVGGRGLSLPGLGGYARLGLHSWHLTYLHKLKDLDLVAECEGSLMQGTTVAAIGYKMDLGAMTMRGRINSLGTVVATVEKRLDPIPGALMVSGRINHWTDEAKFGIGLLIG</sequence>
<keyword evidence="5" id="KW-0812">Transmembrane</keyword>
<evidence type="ECO:0000256" key="1">
    <source>
        <dbReference type="ARBA" id="ARBA00004374"/>
    </source>
</evidence>
<keyword evidence="6" id="KW-1000">Mitochondrion outer membrane</keyword>
<keyword evidence="11" id="KW-0675">Receptor</keyword>
<comment type="similarity">
    <text evidence="2">Belongs to the Tom40 family.</text>
</comment>
<evidence type="ECO:0000256" key="8">
    <source>
        <dbReference type="ARBA" id="ARBA00023128"/>
    </source>
</evidence>
<keyword evidence="7" id="KW-0653">Protein transport</keyword>
<dbReference type="PANTHER" id="PTHR10802">
    <property type="entry name" value="MITOCHONDRIAL IMPORT RECEPTOR SUBUNIT TOM40"/>
    <property type="match status" value="1"/>
</dbReference>
<dbReference type="GO" id="GO:0008320">
    <property type="term" value="F:protein transmembrane transporter activity"/>
    <property type="evidence" value="ECO:0007669"/>
    <property type="project" value="InterPro"/>
</dbReference>
<evidence type="ECO:0000256" key="3">
    <source>
        <dbReference type="ARBA" id="ARBA00022448"/>
    </source>
</evidence>
<evidence type="ECO:0000313" key="12">
    <source>
        <dbReference type="Proteomes" id="UP001174909"/>
    </source>
</evidence>
<dbReference type="GO" id="GO:0030150">
    <property type="term" value="P:protein import into mitochondrial matrix"/>
    <property type="evidence" value="ECO:0007669"/>
    <property type="project" value="InterPro"/>
</dbReference>
<name>A0AA35WQB9_GEOBA</name>
<dbReference type="InterPro" id="IPR027246">
    <property type="entry name" value="Porin_Euk/Tom40"/>
</dbReference>
<dbReference type="Pfam" id="PF01459">
    <property type="entry name" value="Porin_3"/>
    <property type="match status" value="2"/>
</dbReference>
<keyword evidence="8" id="KW-0496">Mitochondrion</keyword>
<feature type="region of interest" description="Disordered" evidence="10">
    <location>
        <begin position="1"/>
        <end position="46"/>
    </location>
</feature>
<keyword evidence="3" id="KW-0813">Transport</keyword>
<dbReference type="AlphaFoldDB" id="A0AA35WQB9"/>
<comment type="subcellular location">
    <subcellularLocation>
        <location evidence="1">Mitochondrion outer membrane</location>
        <topology evidence="1">Multi-pass membrane protein</topology>
    </subcellularLocation>
</comment>
<keyword evidence="9" id="KW-0472">Membrane</keyword>